<comment type="caution">
    <text evidence="3">The sequence shown here is derived from an EMBL/GenBank/DDBJ whole genome shotgun (WGS) entry which is preliminary data.</text>
</comment>
<dbReference type="Pfam" id="PF00533">
    <property type="entry name" value="BRCT"/>
    <property type="match status" value="1"/>
</dbReference>
<evidence type="ECO:0000313" key="3">
    <source>
        <dbReference type="EMBL" id="KAL0072686.1"/>
    </source>
</evidence>
<feature type="compositionally biased region" description="Low complexity" evidence="1">
    <location>
        <begin position="1095"/>
        <end position="1104"/>
    </location>
</feature>
<feature type="region of interest" description="Disordered" evidence="1">
    <location>
        <begin position="1039"/>
        <end position="1118"/>
    </location>
</feature>
<name>A0ABR3AFI1_9AGAR</name>
<feature type="region of interest" description="Disordered" evidence="1">
    <location>
        <begin position="358"/>
        <end position="576"/>
    </location>
</feature>
<feature type="compositionally biased region" description="Low complexity" evidence="1">
    <location>
        <begin position="798"/>
        <end position="830"/>
    </location>
</feature>
<protein>
    <recommendedName>
        <fullName evidence="2">BRCT domain-containing protein</fullName>
    </recommendedName>
</protein>
<sequence length="1282" mass="137554">MADLLTLDRRTRSHLVLPDSALQLDRSPLKEARTALRNQVELVEQFEEAEDSDEDPILLSPKKTGNSNKRTLESPQTSLAQINSRFKRLKSEPYPDIPRVDTNGHPSHTRHGSETAVTTARKPLTKHSAPPSVSKKPSSFGSSENQPGFSPSKPRAMSVPVFPTSLPSFPAIDLRHPPPSPTRSRSRSRSPSKHEPPKLDITILPQSISLQSIPDEKEPAMDVDIHSPERVQRSVKEQETPIPYESTPKPRRDRPTTLELDKPMDSGSSVPIGDPATPPRAYSPTPSSPLTPIPDTPLPIIKERTLAPQPPSNGWESNLMDSAIVVTNTAAASSSTQSHSRDGITAITDATVPKSIRLQTQSRVPLPKRPPVIPNLVATGKPGPSKGPPPTAASSSKSVPAKSAQLAPAGAEKKGKNAFSLLMENRQSMTEKEKRMAAKTGSKSKAQQTRPKDGHGSMKPSATIKSKMKTRTKPTEKLPVPIIIPDEDEEERQSIPQDHQEMQDDHQEKPAESPDPIPAEPMPTSPPTSLFSEDPRADAEPGPNIVQDRLDERPKIQRASSLFSLDGDISPLDASTPAALQTDVELSSTQTLQSGLTLPAQDVFGTPQPMVVDDPVAIPAEVLPSPLETTAPEVNAVPDNKGKGKRASRKKGAVNVPPRPTRTTRSASSRKHEADAPVQPPLSVNNEELAPSLTDGPASATVETPLSARIQRKKAAATTPPVETEPAGIEPVFQSNDLPPADDILPAVLSDDPFGSELSEPPSDMDEDEPAESQVAQAPTSTSMEAAKPPSPIESRRSPSPRASLARAALPKTPAKSSSASPSKLPRSSSMFAPSLNGEFYKFRSSYTRPSRPALATAGSSYAELESALGKLNAPPPSRPSTSMGFNRDNSDDDSDAPMGSKDDTSIRRSALGIGRPSSAGSNASSASKSGLPVFKRPAPIQKDSRGIFMPAGKSVVRKPGAIMRGGQSIYDRVAGGARGQKASQRTALPTVIGSPVKGGATATMATDGDTDFVMGESEAGPSNQGDLTLADITMVSDVETSEAEGLSKGKKREKEDKSRRASMALHSLSQSLNDIRTAESMLPPSPPRRAGLRSTSSTYPSSSAEKNTGESSKKEAPATTLSILSDCKVFVDYRSDDPHVTETWVQMLKDLGARIMTRLGPTCTHILWKDGLPSTINRYRSLNVPKPFVVGNNWIVSCAQEGKRVDETEFLVEIEDYKFAAAGHKRRKSMIPKLRPDFIDTDGNADSAVPDGDISMNSDISMSSDLTPLERARMRQSLRTQ</sequence>
<dbReference type="Gene3D" id="3.40.50.10190">
    <property type="entry name" value="BRCT domain"/>
    <property type="match status" value="1"/>
</dbReference>
<feature type="region of interest" description="Disordered" evidence="1">
    <location>
        <begin position="975"/>
        <end position="995"/>
    </location>
</feature>
<feature type="compositionally biased region" description="Pro residues" evidence="1">
    <location>
        <begin position="286"/>
        <end position="297"/>
    </location>
</feature>
<dbReference type="InterPro" id="IPR036420">
    <property type="entry name" value="BRCT_dom_sf"/>
</dbReference>
<feature type="region of interest" description="Disordered" evidence="1">
    <location>
        <begin position="46"/>
        <end position="317"/>
    </location>
</feature>
<feature type="compositionally biased region" description="Polar residues" evidence="1">
    <location>
        <begin position="774"/>
        <end position="784"/>
    </location>
</feature>
<dbReference type="SUPFAM" id="SSF52113">
    <property type="entry name" value="BRCT domain"/>
    <property type="match status" value="1"/>
</dbReference>
<feature type="domain" description="BRCT" evidence="2">
    <location>
        <begin position="1120"/>
        <end position="1213"/>
    </location>
</feature>
<feature type="region of interest" description="Disordered" evidence="1">
    <location>
        <begin position="1242"/>
        <end position="1282"/>
    </location>
</feature>
<evidence type="ECO:0000259" key="2">
    <source>
        <dbReference type="PROSITE" id="PS50172"/>
    </source>
</evidence>
<proteinExistence type="predicted"/>
<dbReference type="PROSITE" id="PS50172">
    <property type="entry name" value="BRCT"/>
    <property type="match status" value="1"/>
</dbReference>
<feature type="region of interest" description="Disordered" evidence="1">
    <location>
        <begin position="1008"/>
        <end position="1027"/>
    </location>
</feature>
<feature type="compositionally biased region" description="Low complexity" evidence="1">
    <location>
        <begin position="1252"/>
        <end position="1266"/>
    </location>
</feature>
<feature type="compositionally biased region" description="Low complexity" evidence="1">
    <location>
        <begin position="392"/>
        <end position="404"/>
    </location>
</feature>
<evidence type="ECO:0000256" key="1">
    <source>
        <dbReference type="SAM" id="MobiDB-lite"/>
    </source>
</evidence>
<dbReference type="Proteomes" id="UP001437256">
    <property type="component" value="Unassembled WGS sequence"/>
</dbReference>
<feature type="compositionally biased region" description="Polar residues" evidence="1">
    <location>
        <begin position="63"/>
        <end position="84"/>
    </location>
</feature>
<dbReference type="SMART" id="SM00292">
    <property type="entry name" value="BRCT"/>
    <property type="match status" value="1"/>
</dbReference>
<feature type="region of interest" description="Disordered" evidence="1">
    <location>
        <begin position="623"/>
        <end position="834"/>
    </location>
</feature>
<feature type="compositionally biased region" description="Low complexity" evidence="1">
    <location>
        <begin position="918"/>
        <end position="930"/>
    </location>
</feature>
<feature type="compositionally biased region" description="Basic and acidic residues" evidence="1">
    <location>
        <begin position="1108"/>
        <end position="1117"/>
    </location>
</feature>
<feature type="compositionally biased region" description="Pro residues" evidence="1">
    <location>
        <begin position="513"/>
        <end position="526"/>
    </location>
</feature>
<feature type="compositionally biased region" description="Acidic residues" evidence="1">
    <location>
        <begin position="46"/>
        <end position="56"/>
    </location>
</feature>
<accession>A0ABR3AFI1</accession>
<feature type="compositionally biased region" description="Basic and acidic residues" evidence="1">
    <location>
        <begin position="248"/>
        <end position="264"/>
    </location>
</feature>
<dbReference type="EMBL" id="JBBXMP010000001">
    <property type="protein sequence ID" value="KAL0072686.1"/>
    <property type="molecule type" value="Genomic_DNA"/>
</dbReference>
<feature type="compositionally biased region" description="Basic and acidic residues" evidence="1">
    <location>
        <begin position="214"/>
        <end position="239"/>
    </location>
</feature>
<reference evidence="3 4" key="1">
    <citation type="submission" date="2024-05" db="EMBL/GenBank/DDBJ databases">
        <title>A draft genome resource for the thread blight pathogen Marasmius tenuissimus strain MS-2.</title>
        <authorList>
            <person name="Yulfo-Soto G.E."/>
            <person name="Baruah I.K."/>
            <person name="Amoako-Attah I."/>
            <person name="Bukari Y."/>
            <person name="Meinhardt L.W."/>
            <person name="Bailey B.A."/>
            <person name="Cohen S.P."/>
        </authorList>
    </citation>
    <scope>NUCLEOTIDE SEQUENCE [LARGE SCALE GENOMIC DNA]</scope>
    <source>
        <strain evidence="3 4">MS-2</strain>
    </source>
</reference>
<feature type="compositionally biased region" description="Basic residues" evidence="1">
    <location>
        <begin position="643"/>
        <end position="652"/>
    </location>
</feature>
<dbReference type="InterPro" id="IPR001357">
    <property type="entry name" value="BRCT_dom"/>
</dbReference>
<feature type="compositionally biased region" description="Low complexity" evidence="1">
    <location>
        <begin position="126"/>
        <end position="143"/>
    </location>
</feature>
<dbReference type="CDD" id="cd17716">
    <property type="entry name" value="BRCT_microcephalin_rpt1"/>
    <property type="match status" value="1"/>
</dbReference>
<feature type="region of interest" description="Disordered" evidence="1">
    <location>
        <begin position="851"/>
        <end position="953"/>
    </location>
</feature>
<organism evidence="3 4">
    <name type="scientific">Marasmius tenuissimus</name>
    <dbReference type="NCBI Taxonomy" id="585030"/>
    <lineage>
        <taxon>Eukaryota</taxon>
        <taxon>Fungi</taxon>
        <taxon>Dikarya</taxon>
        <taxon>Basidiomycota</taxon>
        <taxon>Agaricomycotina</taxon>
        <taxon>Agaricomycetes</taxon>
        <taxon>Agaricomycetidae</taxon>
        <taxon>Agaricales</taxon>
        <taxon>Marasmiineae</taxon>
        <taxon>Marasmiaceae</taxon>
        <taxon>Marasmius</taxon>
    </lineage>
</organism>
<keyword evidence="4" id="KW-1185">Reference proteome</keyword>
<gene>
    <name evidence="3" type="ORF">AAF712_000449</name>
</gene>
<feature type="compositionally biased region" description="Basic and acidic residues" evidence="1">
    <location>
        <begin position="498"/>
        <end position="512"/>
    </location>
</feature>
<evidence type="ECO:0000313" key="4">
    <source>
        <dbReference type="Proteomes" id="UP001437256"/>
    </source>
</evidence>